<dbReference type="EMBL" id="CP018477">
    <property type="protein sequence ID" value="ASV77075.1"/>
    <property type="molecule type" value="Genomic_DNA"/>
</dbReference>
<dbReference type="KEGG" id="ttf:THTE_4474"/>
<proteinExistence type="predicted"/>
<sequence length="38" mass="4435">MEGLNEPNHIFALPPIHPHSLDNRKVILHKIWPRLSTI</sequence>
<name>A0A286RM68_9BACT</name>
<evidence type="ECO:0000313" key="1">
    <source>
        <dbReference type="EMBL" id="ASV77075.1"/>
    </source>
</evidence>
<protein>
    <submittedName>
        <fullName evidence="1">Uncharacterized protein</fullName>
    </submittedName>
</protein>
<keyword evidence="2" id="KW-1185">Reference proteome</keyword>
<organism evidence="1 2">
    <name type="scientific">Thermogutta terrifontis</name>
    <dbReference type="NCBI Taxonomy" id="1331910"/>
    <lineage>
        <taxon>Bacteria</taxon>
        <taxon>Pseudomonadati</taxon>
        <taxon>Planctomycetota</taxon>
        <taxon>Planctomycetia</taxon>
        <taxon>Pirellulales</taxon>
        <taxon>Thermoguttaceae</taxon>
        <taxon>Thermogutta</taxon>
    </lineage>
</organism>
<accession>A0A286RM68</accession>
<reference evidence="1 2" key="1">
    <citation type="journal article" name="Front. Microbiol.">
        <title>Sugar Metabolism of the First Thermophilic Planctomycete Thermogutta terrifontis: Comparative Genomic and Transcriptomic Approaches.</title>
        <authorList>
            <person name="Elcheninov A.G."/>
            <person name="Menzel P."/>
            <person name="Gudbergsdottir S.R."/>
            <person name="Slesarev A.I."/>
            <person name="Kadnikov V.V."/>
            <person name="Krogh A."/>
            <person name="Bonch-Osmolovskaya E.A."/>
            <person name="Peng X."/>
            <person name="Kublanov I.V."/>
        </authorList>
    </citation>
    <scope>NUCLEOTIDE SEQUENCE [LARGE SCALE GENOMIC DNA]</scope>
    <source>
        <strain evidence="1 2">R1</strain>
    </source>
</reference>
<evidence type="ECO:0000313" key="2">
    <source>
        <dbReference type="Proteomes" id="UP000215086"/>
    </source>
</evidence>
<dbReference type="Proteomes" id="UP000215086">
    <property type="component" value="Chromosome"/>
</dbReference>
<dbReference type="AlphaFoldDB" id="A0A286RM68"/>
<gene>
    <name evidence="1" type="ORF">THTE_4474</name>
</gene>